<evidence type="ECO:0000313" key="1">
    <source>
        <dbReference type="EMBL" id="GAA0264711.1"/>
    </source>
</evidence>
<keyword evidence="2" id="KW-1185">Reference proteome</keyword>
<comment type="caution">
    <text evidence="1">The sequence shown here is derived from an EMBL/GenBank/DDBJ whole genome shotgun (WGS) entry which is preliminary data.</text>
</comment>
<proteinExistence type="predicted"/>
<organism evidence="1 2">
    <name type="scientific">Cryptosporangium japonicum</name>
    <dbReference type="NCBI Taxonomy" id="80872"/>
    <lineage>
        <taxon>Bacteria</taxon>
        <taxon>Bacillati</taxon>
        <taxon>Actinomycetota</taxon>
        <taxon>Actinomycetes</taxon>
        <taxon>Cryptosporangiales</taxon>
        <taxon>Cryptosporangiaceae</taxon>
        <taxon>Cryptosporangium</taxon>
    </lineage>
</organism>
<gene>
    <name evidence="1" type="ORF">GCM10009539_58860</name>
</gene>
<dbReference type="RefSeq" id="WP_344652151.1">
    <property type="nucleotide sequence ID" value="NZ_BAAAGX010000023.1"/>
</dbReference>
<accession>A0ABN0UXJ9</accession>
<name>A0ABN0UXJ9_9ACTN</name>
<reference evidence="1 2" key="1">
    <citation type="journal article" date="2019" name="Int. J. Syst. Evol. Microbiol.">
        <title>The Global Catalogue of Microorganisms (GCM) 10K type strain sequencing project: providing services to taxonomists for standard genome sequencing and annotation.</title>
        <authorList>
            <consortium name="The Broad Institute Genomics Platform"/>
            <consortium name="The Broad Institute Genome Sequencing Center for Infectious Disease"/>
            <person name="Wu L."/>
            <person name="Ma J."/>
        </authorList>
    </citation>
    <scope>NUCLEOTIDE SEQUENCE [LARGE SCALE GENOMIC DNA]</scope>
    <source>
        <strain evidence="1 2">JCM 10425</strain>
    </source>
</reference>
<dbReference type="Proteomes" id="UP001500967">
    <property type="component" value="Unassembled WGS sequence"/>
</dbReference>
<evidence type="ECO:0000313" key="2">
    <source>
        <dbReference type="Proteomes" id="UP001500967"/>
    </source>
</evidence>
<sequence>MNQPIVSADAQRPVISPRAAADAVAGRRAGSALAEILTRHSRHPTIDEPTCTACGVPYPCDERRAIESALSADVDAGQRP</sequence>
<dbReference type="EMBL" id="BAAAGX010000023">
    <property type="protein sequence ID" value="GAA0264711.1"/>
    <property type="molecule type" value="Genomic_DNA"/>
</dbReference>
<protein>
    <submittedName>
        <fullName evidence="1">Uncharacterized protein</fullName>
    </submittedName>
</protein>